<dbReference type="AlphaFoldDB" id="K9WP62"/>
<feature type="transmembrane region" description="Helical" evidence="2">
    <location>
        <begin position="54"/>
        <end position="72"/>
    </location>
</feature>
<reference evidence="3 4" key="1">
    <citation type="submission" date="2012-06" db="EMBL/GenBank/DDBJ databases">
        <title>Finished plasmid 1 of genome of Microcoleus sp. PCC 7113.</title>
        <authorList>
            <consortium name="US DOE Joint Genome Institute"/>
            <person name="Gugger M."/>
            <person name="Coursin T."/>
            <person name="Rippka R."/>
            <person name="Tandeau De Marsac N."/>
            <person name="Huntemann M."/>
            <person name="Wei C.-L."/>
            <person name="Han J."/>
            <person name="Detter J.C."/>
            <person name="Han C."/>
            <person name="Tapia R."/>
            <person name="Chen A."/>
            <person name="Kyrpides N."/>
            <person name="Mavromatis K."/>
            <person name="Markowitz V."/>
            <person name="Szeto E."/>
            <person name="Ivanova N."/>
            <person name="Pagani I."/>
            <person name="Pati A."/>
            <person name="Goodwin L."/>
            <person name="Nordberg H.P."/>
            <person name="Cantor M.N."/>
            <person name="Hua S.X."/>
            <person name="Woyke T."/>
            <person name="Kerfeld C.A."/>
        </authorList>
    </citation>
    <scope>NUCLEOTIDE SEQUENCE [LARGE SCALE GENOMIC DNA]</scope>
    <source>
        <strain evidence="3 4">PCC 7113</strain>
        <plasmid evidence="3 4">pMIC7113.01</plasmid>
    </source>
</reference>
<keyword evidence="2" id="KW-1133">Transmembrane helix</keyword>
<keyword evidence="2" id="KW-0472">Membrane</keyword>
<dbReference type="Proteomes" id="UP000010471">
    <property type="component" value="Plasmid pMIC7113.01"/>
</dbReference>
<dbReference type="HOGENOM" id="CLU_164842_0_0_3"/>
<gene>
    <name evidence="3" type="ORF">Mic7113_6401</name>
</gene>
<keyword evidence="4" id="KW-1185">Reference proteome</keyword>
<evidence type="ECO:0000256" key="1">
    <source>
        <dbReference type="SAM" id="MobiDB-lite"/>
    </source>
</evidence>
<proteinExistence type="predicted"/>
<organism evidence="3 4">
    <name type="scientific">Allocoleopsis franciscana PCC 7113</name>
    <dbReference type="NCBI Taxonomy" id="1173027"/>
    <lineage>
        <taxon>Bacteria</taxon>
        <taxon>Bacillati</taxon>
        <taxon>Cyanobacteriota</taxon>
        <taxon>Cyanophyceae</taxon>
        <taxon>Coleofasciculales</taxon>
        <taxon>Coleofasciculaceae</taxon>
        <taxon>Allocoleopsis</taxon>
        <taxon>Allocoleopsis franciscana</taxon>
    </lineage>
</organism>
<keyword evidence="3" id="KW-0614">Plasmid</keyword>
<name>K9WP62_9CYAN</name>
<sequence length="126" mass="14145">MSDFNPNSSKKFRPVNSSLGTAPKVGPFPADQVIPWTAICLTSYYICKSVLGLSWLWTGIVAAWGMSTWWVLTGSKAWRFLSKLVSTPTFTRGYARYSQILNTSSPTPTSHKRLSIRSNQQQKRRG</sequence>
<feature type="region of interest" description="Disordered" evidence="1">
    <location>
        <begin position="102"/>
        <end position="126"/>
    </location>
</feature>
<evidence type="ECO:0000256" key="2">
    <source>
        <dbReference type="SAM" id="Phobius"/>
    </source>
</evidence>
<feature type="compositionally biased region" description="Polar residues" evidence="1">
    <location>
        <begin position="116"/>
        <end position="126"/>
    </location>
</feature>
<protein>
    <submittedName>
        <fullName evidence="3">Uncharacterized protein</fullName>
    </submittedName>
</protein>
<dbReference type="EMBL" id="CP003631">
    <property type="protein sequence ID" value="AFZ21983.1"/>
    <property type="molecule type" value="Genomic_DNA"/>
</dbReference>
<geneLocation type="plasmid" evidence="3 4">
    <name>pMIC7113.01</name>
</geneLocation>
<dbReference type="KEGG" id="mic:Mic7113_6401"/>
<evidence type="ECO:0000313" key="3">
    <source>
        <dbReference type="EMBL" id="AFZ21983.1"/>
    </source>
</evidence>
<accession>K9WP62</accession>
<keyword evidence="2" id="KW-0812">Transmembrane</keyword>
<evidence type="ECO:0000313" key="4">
    <source>
        <dbReference type="Proteomes" id="UP000010471"/>
    </source>
</evidence>